<reference evidence="1" key="1">
    <citation type="journal article" date="2009" name="Rice">
        <title>De Novo Next Generation Sequencing of Plant Genomes.</title>
        <authorList>
            <person name="Rounsley S."/>
            <person name="Marri P.R."/>
            <person name="Yu Y."/>
            <person name="He R."/>
            <person name="Sisneros N."/>
            <person name="Goicoechea J.L."/>
            <person name="Lee S.J."/>
            <person name="Angelova A."/>
            <person name="Kudrna D."/>
            <person name="Luo M."/>
            <person name="Affourtit J."/>
            <person name="Desany B."/>
            <person name="Knight J."/>
            <person name="Niazi F."/>
            <person name="Egholm M."/>
            <person name="Wing R.A."/>
        </authorList>
    </citation>
    <scope>NUCLEOTIDE SEQUENCE [LARGE SCALE GENOMIC DNA]</scope>
    <source>
        <strain evidence="1">cv. IRGC 105608</strain>
    </source>
</reference>
<evidence type="ECO:0000313" key="1">
    <source>
        <dbReference type="EnsemblPlants" id="OBART02G24450.1"/>
    </source>
</evidence>
<reference evidence="1" key="2">
    <citation type="submission" date="2015-03" db="UniProtKB">
        <authorList>
            <consortium name="EnsemblPlants"/>
        </authorList>
    </citation>
    <scope>IDENTIFICATION</scope>
</reference>
<evidence type="ECO:0000313" key="2">
    <source>
        <dbReference type="Proteomes" id="UP000026960"/>
    </source>
</evidence>
<dbReference type="HOGENOM" id="CLU_2403117_0_0_1"/>
<sequence length="93" mass="10286">MLAATVLHSLRWSSPQPSSSAPVIVVLHPLRRSLVVAVLHPLCWLPPSSTRCAGHRCSPLSFPTARYRLPSRIWWPAAKEGAGRRQLKTVAKD</sequence>
<organism evidence="1">
    <name type="scientific">Oryza barthii</name>
    <dbReference type="NCBI Taxonomy" id="65489"/>
    <lineage>
        <taxon>Eukaryota</taxon>
        <taxon>Viridiplantae</taxon>
        <taxon>Streptophyta</taxon>
        <taxon>Embryophyta</taxon>
        <taxon>Tracheophyta</taxon>
        <taxon>Spermatophyta</taxon>
        <taxon>Magnoliopsida</taxon>
        <taxon>Liliopsida</taxon>
        <taxon>Poales</taxon>
        <taxon>Poaceae</taxon>
        <taxon>BOP clade</taxon>
        <taxon>Oryzoideae</taxon>
        <taxon>Oryzeae</taxon>
        <taxon>Oryzinae</taxon>
        <taxon>Oryza</taxon>
    </lineage>
</organism>
<dbReference type="Gramene" id="OBART02G24450.1">
    <property type="protein sequence ID" value="OBART02G24450.1"/>
    <property type="gene ID" value="OBART02G24450"/>
</dbReference>
<dbReference type="Proteomes" id="UP000026960">
    <property type="component" value="Chromosome 2"/>
</dbReference>
<proteinExistence type="predicted"/>
<name>A0A0D3F7R1_9ORYZ</name>
<dbReference type="PaxDb" id="65489-OBART02G24450.1"/>
<dbReference type="AlphaFoldDB" id="A0A0D3F7R1"/>
<accession>A0A0D3F7R1</accession>
<protein>
    <submittedName>
        <fullName evidence="1">Uncharacterized protein</fullName>
    </submittedName>
</protein>
<keyword evidence="2" id="KW-1185">Reference proteome</keyword>
<dbReference type="EnsemblPlants" id="OBART02G24450.1">
    <property type="protein sequence ID" value="OBART02G24450.1"/>
    <property type="gene ID" value="OBART02G24450"/>
</dbReference>